<gene>
    <name evidence="1" type="ORF">SKC37_00980</name>
</gene>
<dbReference type="InterPro" id="IPR019861">
    <property type="entry name" value="PorP/SprF_Bacteroidetes"/>
</dbReference>
<dbReference type="Pfam" id="PF11751">
    <property type="entry name" value="PorP_SprF"/>
    <property type="match status" value="1"/>
</dbReference>
<proteinExistence type="predicted"/>
<dbReference type="Proteomes" id="UP001598019">
    <property type="component" value="Unassembled WGS sequence"/>
</dbReference>
<name>A0ABW6DHL5_9BACT</name>
<dbReference type="EMBL" id="JBBKXX010000001">
    <property type="protein sequence ID" value="MFD3407215.1"/>
    <property type="molecule type" value="Genomic_DNA"/>
</dbReference>
<dbReference type="RefSeq" id="WP_377979677.1">
    <property type="nucleotide sequence ID" value="NZ_JBBKXX010000001.1"/>
</dbReference>
<organism evidence="1 2">
    <name type="scientific">Aquirufa esocilacus</name>
    <dbReference type="NCBI Taxonomy" id="3096513"/>
    <lineage>
        <taxon>Bacteria</taxon>
        <taxon>Pseudomonadati</taxon>
        <taxon>Bacteroidota</taxon>
        <taxon>Cytophagia</taxon>
        <taxon>Cytophagales</taxon>
        <taxon>Flectobacillaceae</taxon>
        <taxon>Aquirufa</taxon>
    </lineage>
</organism>
<evidence type="ECO:0000313" key="2">
    <source>
        <dbReference type="Proteomes" id="UP001598019"/>
    </source>
</evidence>
<sequence length="330" mass="36136">MAFIQSQLNKLYFSLLIGVIMLLTNSEVIAQQGPQFSIFSANSNIVNPAYSGWKSNNYVALQFRDQWTGYTTSNDGSGTLGTTWVSGSFSIAKQAGLGVQFYADKTPSGVSQQLIQFQGSYHLSRPEGLWSFGLSVGLQTKAFDGRAFRVRDPNDPVANLVSGSPVSQTQPDFGLGVVYSRENWQVGITADHLTAPAFDFNGATASMPLERALALHGSGEIPLSDYFDVLPYGLVRYYSGQFVPEGGARVFYNKLIYAGAAYRNGDAAMGLLGVSILQNKLDIGYAIDITTSNSLNKKPLSHEVFLRFRIPERTSKQKPAPIRTPRFRIL</sequence>
<evidence type="ECO:0000313" key="1">
    <source>
        <dbReference type="EMBL" id="MFD3407215.1"/>
    </source>
</evidence>
<dbReference type="NCBIfam" id="TIGR03519">
    <property type="entry name" value="T9SS_PorP_fam"/>
    <property type="match status" value="1"/>
</dbReference>
<protein>
    <submittedName>
        <fullName evidence="1">PorP/SprF family type IX secretion system membrane protein</fullName>
    </submittedName>
</protein>
<reference evidence="1 2" key="1">
    <citation type="submission" date="2024-03" db="EMBL/GenBank/DDBJ databases">
        <title>Aquirufa genome sequencing.</title>
        <authorList>
            <person name="Pitt A."/>
            <person name="Hahn M.W."/>
        </authorList>
    </citation>
    <scope>NUCLEOTIDE SEQUENCE [LARGE SCALE GENOMIC DNA]</scope>
    <source>
        <strain evidence="1 2">HETE-83D</strain>
    </source>
</reference>
<accession>A0ABW6DHL5</accession>
<comment type="caution">
    <text evidence="1">The sequence shown here is derived from an EMBL/GenBank/DDBJ whole genome shotgun (WGS) entry which is preliminary data.</text>
</comment>
<keyword evidence="2" id="KW-1185">Reference proteome</keyword>